<dbReference type="PROSITE" id="PS01359">
    <property type="entry name" value="ZF_PHD_1"/>
    <property type="match status" value="1"/>
</dbReference>
<dbReference type="InterPro" id="IPR052819">
    <property type="entry name" value="Chromatin_regulatory_protein"/>
</dbReference>
<dbReference type="SMART" id="SM00249">
    <property type="entry name" value="PHD"/>
    <property type="match status" value="2"/>
</dbReference>
<evidence type="ECO:0000256" key="2">
    <source>
        <dbReference type="ARBA" id="ARBA00022771"/>
    </source>
</evidence>
<dbReference type="InterPro" id="IPR019786">
    <property type="entry name" value="Zinc_finger_PHD-type_CS"/>
</dbReference>
<gene>
    <name evidence="7" type="ORF">G210_2320</name>
</gene>
<evidence type="ECO:0000259" key="6">
    <source>
        <dbReference type="PROSITE" id="PS50016"/>
    </source>
</evidence>
<dbReference type="GO" id="GO:0006357">
    <property type="term" value="P:regulation of transcription by RNA polymerase II"/>
    <property type="evidence" value="ECO:0007669"/>
    <property type="project" value="TreeGrafter"/>
</dbReference>
<dbReference type="InterPro" id="IPR013083">
    <property type="entry name" value="Znf_RING/FYVE/PHD"/>
</dbReference>
<keyword evidence="1" id="KW-0479">Metal-binding</keyword>
<feature type="compositionally biased region" description="Gly residues" evidence="5">
    <location>
        <begin position="122"/>
        <end position="132"/>
    </location>
</feature>
<comment type="caution">
    <text evidence="7">The sequence shown here is derived from an EMBL/GenBank/DDBJ whole genome shotgun (WGS) entry which is preliminary data.</text>
</comment>
<dbReference type="eggNOG" id="KOG4299">
    <property type="taxonomic scope" value="Eukaryota"/>
</dbReference>
<dbReference type="HOGENOM" id="CLU_020803_0_0_1"/>
<evidence type="ECO:0000313" key="7">
    <source>
        <dbReference type="EMBL" id="EMG47357.1"/>
    </source>
</evidence>
<dbReference type="Gene3D" id="3.30.40.10">
    <property type="entry name" value="Zinc/RING finger domain, C3HC4 (zinc finger)"/>
    <property type="match status" value="2"/>
</dbReference>
<feature type="compositionally biased region" description="Polar residues" evidence="5">
    <location>
        <begin position="184"/>
        <end position="201"/>
    </location>
</feature>
<evidence type="ECO:0000313" key="8">
    <source>
        <dbReference type="Proteomes" id="UP000011777"/>
    </source>
</evidence>
<dbReference type="Proteomes" id="UP000011777">
    <property type="component" value="Unassembled WGS sequence"/>
</dbReference>
<feature type="compositionally biased region" description="Polar residues" evidence="5">
    <location>
        <begin position="38"/>
        <end position="47"/>
    </location>
</feature>
<keyword evidence="8" id="KW-1185">Reference proteome</keyword>
<dbReference type="Pfam" id="PF00628">
    <property type="entry name" value="PHD"/>
    <property type="match status" value="2"/>
</dbReference>
<dbReference type="InterPro" id="IPR011011">
    <property type="entry name" value="Znf_FYVE_PHD"/>
</dbReference>
<feature type="domain" description="PHD-type" evidence="6">
    <location>
        <begin position="385"/>
        <end position="438"/>
    </location>
</feature>
<dbReference type="AlphaFoldDB" id="M3HJ09"/>
<name>M3HJ09_CANMX</name>
<protein>
    <submittedName>
        <fullName evidence="7">Histone deacetylase complex subunit, putative</fullName>
    </submittedName>
</protein>
<evidence type="ECO:0000256" key="5">
    <source>
        <dbReference type="SAM" id="MobiDB-lite"/>
    </source>
</evidence>
<evidence type="ECO:0000256" key="3">
    <source>
        <dbReference type="ARBA" id="ARBA00022833"/>
    </source>
</evidence>
<accession>M3HJ09</accession>
<proteinExistence type="predicted"/>
<keyword evidence="3" id="KW-0862">Zinc</keyword>
<evidence type="ECO:0000256" key="4">
    <source>
        <dbReference type="PROSITE-ProRule" id="PRU00146"/>
    </source>
</evidence>
<feature type="domain" description="PHD-type" evidence="6">
    <location>
        <begin position="246"/>
        <end position="293"/>
    </location>
</feature>
<dbReference type="PROSITE" id="PS50016">
    <property type="entry name" value="ZF_PHD_2"/>
    <property type="match status" value="2"/>
</dbReference>
<feature type="non-terminal residue" evidence="7">
    <location>
        <position position="1"/>
    </location>
</feature>
<dbReference type="OMA" id="CCDPPIE"/>
<keyword evidence="2 4" id="KW-0863">Zinc-finger</keyword>
<reference evidence="7 8" key="1">
    <citation type="submission" date="2013-02" db="EMBL/GenBank/DDBJ databases">
        <title>Genome sequence of Candida maltosa Xu316, a potential industrial strain for xylitol and ethanol production.</title>
        <authorList>
            <person name="Yu J."/>
            <person name="Wang Q."/>
            <person name="Geng X."/>
            <person name="Bao W."/>
            <person name="He P."/>
            <person name="Cai J."/>
        </authorList>
    </citation>
    <scope>NUCLEOTIDE SEQUENCE [LARGE SCALE GENOMIC DNA]</scope>
    <source>
        <strain evidence="8">Xu316</strain>
    </source>
</reference>
<dbReference type="GO" id="GO:0008270">
    <property type="term" value="F:zinc ion binding"/>
    <property type="evidence" value="ECO:0007669"/>
    <property type="project" value="UniProtKB-KW"/>
</dbReference>
<feature type="region of interest" description="Disordered" evidence="5">
    <location>
        <begin position="1"/>
        <end position="242"/>
    </location>
</feature>
<dbReference type="CDD" id="cd15534">
    <property type="entry name" value="PHD2_PHF12_Rco1"/>
    <property type="match status" value="1"/>
</dbReference>
<sequence length="661" mass="74750">MSSQVGGRAGSNKTSRDILSMLNGDARNRSITKKNKSPPANTNNNAITKRKSARIAQLEASSTPKLAASPNIKEKTQKTFIEPPLAAPKPGITGVPLENFPPHKVKKESLWPAKLRRNANGNGNGNGSGGGSSKEESPSLEILEVESSYQKNLKQTPATEESNTRDPLSHLRRSRRIKLIPSTPKEQPQGNKRSANGNSSKRPIKKIKITSPAKSPKAKLFSPSKKEDQQPPQQQQQQEEDNKENDDFCFSCGMPGVFICCESCPKSFHFTCCDPPLEEAPEDEWYCQECFAKNHPTLIRDWKGIGIFGPLLNKLETKNPKNFQLPKDLREETFMGVTTDDNGDYLDDTVKEDIPPAKINGSQIQGCNRNEDLEIDSLYDEYGYPYLCHECGDSGQNGKTLIHCDYCPLVYHIDCLNPPMFGPKTIGDKWRCPNHIEDLLPKGFPKLRQFKDAEVIENSLSTDFLNIAALSNIFIKFDDEPYLKDQNKKVTYKAYRNYEENRKVLKKWGDDMDAIHPDYEVPDFLQTISTSTGISAPKKRNLAMPSAFSNHSTIYRIPERSIVTDFFNKVSKQKVLEDISHYDTRRRIEENPEELQAIEGLNEIKERQKVLNLDALLKVVGQQPVKQEEVHLENDEIQELLKIKQLMETKGQKALMEFLQQ</sequence>
<organism evidence="7 8">
    <name type="scientific">Candida maltosa (strain Xu316)</name>
    <name type="common">Yeast</name>
    <dbReference type="NCBI Taxonomy" id="1245528"/>
    <lineage>
        <taxon>Eukaryota</taxon>
        <taxon>Fungi</taxon>
        <taxon>Dikarya</taxon>
        <taxon>Ascomycota</taxon>
        <taxon>Saccharomycotina</taxon>
        <taxon>Pichiomycetes</taxon>
        <taxon>Debaryomycetaceae</taxon>
        <taxon>Candida/Lodderomyces clade</taxon>
        <taxon>Candida</taxon>
    </lineage>
</organism>
<dbReference type="PANTHER" id="PTHR47636:SF1">
    <property type="entry name" value="TRANSCRIPTIONAL REGULATORY PROTEIN RCO1"/>
    <property type="match status" value="1"/>
</dbReference>
<dbReference type="EMBL" id="AOGT01001604">
    <property type="protein sequence ID" value="EMG47357.1"/>
    <property type="molecule type" value="Genomic_DNA"/>
</dbReference>
<dbReference type="CDD" id="cd15535">
    <property type="entry name" value="PHD1_Rco1"/>
    <property type="match status" value="1"/>
</dbReference>
<feature type="compositionally biased region" description="Polar residues" evidence="5">
    <location>
        <begin position="147"/>
        <end position="161"/>
    </location>
</feature>
<dbReference type="SUPFAM" id="SSF57903">
    <property type="entry name" value="FYVE/PHD zinc finger"/>
    <property type="match status" value="2"/>
</dbReference>
<dbReference type="OrthoDB" id="5876363at2759"/>
<evidence type="ECO:0000256" key="1">
    <source>
        <dbReference type="ARBA" id="ARBA00022723"/>
    </source>
</evidence>
<dbReference type="STRING" id="1245528.M3HJ09"/>
<dbReference type="GO" id="GO:0032221">
    <property type="term" value="C:Rpd3S complex"/>
    <property type="evidence" value="ECO:0007669"/>
    <property type="project" value="TreeGrafter"/>
</dbReference>
<dbReference type="PANTHER" id="PTHR47636">
    <property type="entry name" value="TRANSCRIPTIONAL REGULATORY PROTEIN RCO1"/>
    <property type="match status" value="1"/>
</dbReference>
<dbReference type="InterPro" id="IPR019787">
    <property type="entry name" value="Znf_PHD-finger"/>
</dbReference>
<dbReference type="InterPro" id="IPR001965">
    <property type="entry name" value="Znf_PHD"/>
</dbReference>